<proteinExistence type="predicted"/>
<evidence type="ECO:0000313" key="2">
    <source>
        <dbReference type="EMBL" id="KAK2948099.1"/>
    </source>
</evidence>
<dbReference type="EMBL" id="JARBJD010000184">
    <property type="protein sequence ID" value="KAK2948099.1"/>
    <property type="molecule type" value="Genomic_DNA"/>
</dbReference>
<keyword evidence="3" id="KW-1185">Reference proteome</keyword>
<protein>
    <submittedName>
        <fullName evidence="2">Uncharacterized protein</fullName>
    </submittedName>
</protein>
<feature type="compositionally biased region" description="Polar residues" evidence="1">
    <location>
        <begin position="248"/>
        <end position="265"/>
    </location>
</feature>
<reference evidence="2 3" key="1">
    <citation type="journal article" date="2022" name="bioRxiv">
        <title>Genomics of Preaxostyla Flagellates Illuminates Evolutionary Transitions and the Path Towards Mitochondrial Loss.</title>
        <authorList>
            <person name="Novak L.V.F."/>
            <person name="Treitli S.C."/>
            <person name="Pyrih J."/>
            <person name="Halakuc P."/>
            <person name="Pipaliya S.V."/>
            <person name="Vacek V."/>
            <person name="Brzon O."/>
            <person name="Soukal P."/>
            <person name="Eme L."/>
            <person name="Dacks J.B."/>
            <person name="Karnkowska A."/>
            <person name="Elias M."/>
            <person name="Hampl V."/>
        </authorList>
    </citation>
    <scope>NUCLEOTIDE SEQUENCE [LARGE SCALE GENOMIC DNA]</scope>
    <source>
        <strain evidence="2">NAU3</strain>
        <tissue evidence="2">Gut</tissue>
    </source>
</reference>
<gene>
    <name evidence="2" type="ORF">BLNAU_16972</name>
</gene>
<accession>A0ABQ9XB49</accession>
<name>A0ABQ9XB49_9EUKA</name>
<evidence type="ECO:0000313" key="3">
    <source>
        <dbReference type="Proteomes" id="UP001281761"/>
    </source>
</evidence>
<organism evidence="2 3">
    <name type="scientific">Blattamonas nauphoetae</name>
    <dbReference type="NCBI Taxonomy" id="2049346"/>
    <lineage>
        <taxon>Eukaryota</taxon>
        <taxon>Metamonada</taxon>
        <taxon>Preaxostyla</taxon>
        <taxon>Oxymonadida</taxon>
        <taxon>Blattamonas</taxon>
    </lineage>
</organism>
<evidence type="ECO:0000256" key="1">
    <source>
        <dbReference type="SAM" id="MobiDB-lite"/>
    </source>
</evidence>
<sequence length="361" mass="40785">MSQKDQGHEIDRPLKEKFQCWHANSQYFEPVVKKSFQDCVSYQHHSRHNTSSPTRGEITDHFDEFNTNLKKAESILQTEKNNTHQFVRLETKAGIKKATAGHLALTIENGILPAALPECGKQEFKLTTVAATSNTEFVNQGYIFKWTHFAGTIDVDFIFNDRKLLLRPIPPPTSEITDGGRFTIQAFKDAEGAKSISSVVAALVLVLALEQLICGSVCGHKAHKRFDSDMSIRRRNGQSGECQVQLSRTTPSVKMSGASQSSLANGTHHPPVRGRHHSFHQSCYEEIASHSNRLFGEENQRCARRNQQTRAAYYLTKLDTEIPQIQLRDSRVQTRTFNLTNERRCEVALDRHVQTVPENAD</sequence>
<dbReference type="Proteomes" id="UP001281761">
    <property type="component" value="Unassembled WGS sequence"/>
</dbReference>
<feature type="region of interest" description="Disordered" evidence="1">
    <location>
        <begin position="248"/>
        <end position="276"/>
    </location>
</feature>
<comment type="caution">
    <text evidence="2">The sequence shown here is derived from an EMBL/GenBank/DDBJ whole genome shotgun (WGS) entry which is preliminary data.</text>
</comment>